<name>A0A3B1IBS1_ASTMX</name>
<dbReference type="InterPro" id="IPR050671">
    <property type="entry name" value="CD300_family_receptors"/>
</dbReference>
<dbReference type="SUPFAM" id="SSF48726">
    <property type="entry name" value="Immunoglobulin"/>
    <property type="match status" value="2"/>
</dbReference>
<evidence type="ECO:0008006" key="7">
    <source>
        <dbReference type="Google" id="ProtNLM"/>
    </source>
</evidence>
<organism evidence="5 6">
    <name type="scientific">Astyanax mexicanus</name>
    <name type="common">Blind cave fish</name>
    <name type="synonym">Astyanax fasciatus mexicanus</name>
    <dbReference type="NCBI Taxonomy" id="7994"/>
    <lineage>
        <taxon>Eukaryota</taxon>
        <taxon>Metazoa</taxon>
        <taxon>Chordata</taxon>
        <taxon>Craniata</taxon>
        <taxon>Vertebrata</taxon>
        <taxon>Euteleostomi</taxon>
        <taxon>Actinopterygii</taxon>
        <taxon>Neopterygii</taxon>
        <taxon>Teleostei</taxon>
        <taxon>Ostariophysi</taxon>
        <taxon>Characiformes</taxon>
        <taxon>Characoidei</taxon>
        <taxon>Acestrorhamphidae</taxon>
        <taxon>Acestrorhamphinae</taxon>
        <taxon>Astyanax</taxon>
    </lineage>
</organism>
<evidence type="ECO:0000256" key="3">
    <source>
        <dbReference type="ARBA" id="ARBA00023136"/>
    </source>
</evidence>
<evidence type="ECO:0000313" key="5">
    <source>
        <dbReference type="Ensembl" id="ENSAMXP00000027292.1"/>
    </source>
</evidence>
<dbReference type="Ensembl" id="ENSAMXT00000042047.1">
    <property type="protein sequence ID" value="ENSAMXP00000027292.1"/>
    <property type="gene ID" value="ENSAMXG00000040897.1"/>
</dbReference>
<protein>
    <recommendedName>
        <fullName evidence="7">Immunoglobulin subtype domain-containing protein</fullName>
    </recommendedName>
</protein>
<dbReference type="InterPro" id="IPR036179">
    <property type="entry name" value="Ig-like_dom_sf"/>
</dbReference>
<sequence>MFTVDLKNLQDSGWYWCAVEIGGYWTPDDGDSVQLTVSSDPAVWVENSTVIGQEGGGVSVQGYYSSGYKNEEKKWCRVKTWSCYPFQDLGVNISDDKNNRSFRVEMIGLQKSDAGWYWFSAGDVGVTVHLTVTNTSEGEINVDDEGEQQNETMLAFFITAGLLLLLTAVGLVTWRLHQRGKLATSRGSDNCSDDVLYSNMVTRAEPEKQPKEVAPTDHENRVIYSAVK</sequence>
<dbReference type="PANTHER" id="PTHR11860">
    <property type="entry name" value="POLYMERIC-IMMUNOGLOBULIN RECEPTOR"/>
    <property type="match status" value="1"/>
</dbReference>
<dbReference type="Gene3D" id="2.60.40.10">
    <property type="entry name" value="Immunoglobulins"/>
    <property type="match status" value="2"/>
</dbReference>
<reference evidence="5" key="4">
    <citation type="submission" date="2025-09" db="UniProtKB">
        <authorList>
            <consortium name="Ensembl"/>
        </authorList>
    </citation>
    <scope>IDENTIFICATION</scope>
</reference>
<evidence type="ECO:0000256" key="1">
    <source>
        <dbReference type="ARBA" id="ARBA00004370"/>
    </source>
</evidence>
<keyword evidence="3 4" id="KW-0472">Membrane</keyword>
<dbReference type="GO" id="GO:0005886">
    <property type="term" value="C:plasma membrane"/>
    <property type="evidence" value="ECO:0007669"/>
    <property type="project" value="TreeGrafter"/>
</dbReference>
<evidence type="ECO:0000313" key="6">
    <source>
        <dbReference type="Proteomes" id="UP000018467"/>
    </source>
</evidence>
<proteinExistence type="predicted"/>
<dbReference type="PANTHER" id="PTHR11860:SF87">
    <property type="entry name" value="CMRF35-LIKE MOLECULE 8"/>
    <property type="match status" value="1"/>
</dbReference>
<accession>A0A3B1IBS1</accession>
<dbReference type="InParanoid" id="A0A3B1IBS1"/>
<dbReference type="AlphaFoldDB" id="A0A3B1IBS1"/>
<reference evidence="5" key="3">
    <citation type="submission" date="2025-08" db="UniProtKB">
        <authorList>
            <consortium name="Ensembl"/>
        </authorList>
    </citation>
    <scope>IDENTIFICATION</scope>
</reference>
<keyword evidence="2 4" id="KW-0812">Transmembrane</keyword>
<dbReference type="GO" id="GO:0004888">
    <property type="term" value="F:transmembrane signaling receptor activity"/>
    <property type="evidence" value="ECO:0007669"/>
    <property type="project" value="TreeGrafter"/>
</dbReference>
<reference evidence="6" key="1">
    <citation type="submission" date="2013-03" db="EMBL/GenBank/DDBJ databases">
        <authorList>
            <person name="Jeffery W."/>
            <person name="Warren W."/>
            <person name="Wilson R.K."/>
        </authorList>
    </citation>
    <scope>NUCLEOTIDE SEQUENCE</scope>
    <source>
        <strain evidence="6">female</strain>
    </source>
</reference>
<dbReference type="InterPro" id="IPR013783">
    <property type="entry name" value="Ig-like_fold"/>
</dbReference>
<reference evidence="6" key="2">
    <citation type="journal article" date="2014" name="Nat. Commun.">
        <title>The cavefish genome reveals candidate genes for eye loss.</title>
        <authorList>
            <person name="McGaugh S.E."/>
            <person name="Gross J.B."/>
            <person name="Aken B."/>
            <person name="Blin M."/>
            <person name="Borowsky R."/>
            <person name="Chalopin D."/>
            <person name="Hinaux H."/>
            <person name="Jeffery W.R."/>
            <person name="Keene A."/>
            <person name="Ma L."/>
            <person name="Minx P."/>
            <person name="Murphy D."/>
            <person name="O'Quin K.E."/>
            <person name="Retaux S."/>
            <person name="Rohner N."/>
            <person name="Searle S.M."/>
            <person name="Stahl B.A."/>
            <person name="Tabin C."/>
            <person name="Volff J.N."/>
            <person name="Yoshizawa M."/>
            <person name="Warren W.C."/>
        </authorList>
    </citation>
    <scope>NUCLEOTIDE SEQUENCE [LARGE SCALE GENOMIC DNA]</scope>
    <source>
        <strain evidence="6">female</strain>
    </source>
</reference>
<evidence type="ECO:0000256" key="2">
    <source>
        <dbReference type="ARBA" id="ARBA00022692"/>
    </source>
</evidence>
<dbReference type="GeneTree" id="ENSGT01120000273891"/>
<comment type="subcellular location">
    <subcellularLocation>
        <location evidence="1">Membrane</location>
    </subcellularLocation>
</comment>
<feature type="transmembrane region" description="Helical" evidence="4">
    <location>
        <begin position="153"/>
        <end position="176"/>
    </location>
</feature>
<keyword evidence="6" id="KW-1185">Reference proteome</keyword>
<keyword evidence="4" id="KW-1133">Transmembrane helix</keyword>
<dbReference type="Bgee" id="ENSAMXG00000040897">
    <property type="expression patterns" value="Expressed in mesonephros and 10 other cell types or tissues"/>
</dbReference>
<dbReference type="Proteomes" id="UP000018467">
    <property type="component" value="Unassembled WGS sequence"/>
</dbReference>
<evidence type="ECO:0000256" key="4">
    <source>
        <dbReference type="SAM" id="Phobius"/>
    </source>
</evidence>